<comment type="caution">
    <text evidence="1">The sequence shown here is derived from an EMBL/GenBank/DDBJ whole genome shotgun (WGS) entry which is preliminary data.</text>
</comment>
<dbReference type="EMBL" id="BAAANK010000004">
    <property type="protein sequence ID" value="GAA1831980.1"/>
    <property type="molecule type" value="Genomic_DNA"/>
</dbReference>
<protein>
    <submittedName>
        <fullName evidence="1">Uncharacterized protein</fullName>
    </submittedName>
</protein>
<name>A0ABP4Z0L9_9MICO</name>
<organism evidence="1 2">
    <name type="scientific">Agromyces salentinus</name>
    <dbReference type="NCBI Taxonomy" id="269421"/>
    <lineage>
        <taxon>Bacteria</taxon>
        <taxon>Bacillati</taxon>
        <taxon>Actinomycetota</taxon>
        <taxon>Actinomycetes</taxon>
        <taxon>Micrococcales</taxon>
        <taxon>Microbacteriaceae</taxon>
        <taxon>Agromyces</taxon>
    </lineage>
</organism>
<evidence type="ECO:0000313" key="1">
    <source>
        <dbReference type="EMBL" id="GAA1831980.1"/>
    </source>
</evidence>
<reference evidence="2" key="1">
    <citation type="journal article" date="2019" name="Int. J. Syst. Evol. Microbiol.">
        <title>The Global Catalogue of Microorganisms (GCM) 10K type strain sequencing project: providing services to taxonomists for standard genome sequencing and annotation.</title>
        <authorList>
            <consortium name="The Broad Institute Genomics Platform"/>
            <consortium name="The Broad Institute Genome Sequencing Center for Infectious Disease"/>
            <person name="Wu L."/>
            <person name="Ma J."/>
        </authorList>
    </citation>
    <scope>NUCLEOTIDE SEQUENCE [LARGE SCALE GENOMIC DNA]</scope>
    <source>
        <strain evidence="2">JCM 14323</strain>
    </source>
</reference>
<evidence type="ECO:0000313" key="2">
    <source>
        <dbReference type="Proteomes" id="UP001501746"/>
    </source>
</evidence>
<gene>
    <name evidence="1" type="ORF">GCM10009750_15010</name>
</gene>
<keyword evidence="2" id="KW-1185">Reference proteome</keyword>
<accession>A0ABP4Z0L9</accession>
<dbReference type="Proteomes" id="UP001501746">
    <property type="component" value="Unassembled WGS sequence"/>
</dbReference>
<proteinExistence type="predicted"/>
<sequence length="65" mass="6958">MRSRTGRRMQVTPVAMQSAKRPDAACWSVAPTAAKPAMTSAKELAKPVIAAMTPAMTVWKMAVRG</sequence>